<sequence>MKKAFFLIPVFVVVAFLVYLVFSEKPVEKKSQEPAPPYPYHSEDVTFTNNQADVTLSGTLTLPEKGDKFPVVILVSGSGPQDRNSEFWGHKPFLVIADYLTRQGIAVLRYDDRGIGKSTGKFMEATSNDFATDAESAVAYLKTRKEIDAEKIGIAGHSDGGLVAAIAASRSKDIGFIISLAGPGARGTEVISLQSELIARAGGASEDEIAVIRKLNGKTVEILTKTTDTTRLRTELAAFFQKNMDSYPAKGLPPGFTKEQLFTAQVNAMCTPWYQYMFSIDPADFFSKVSCPVLALNGAKDLQVDAQQNLPVIGKAVKVGGNANVTVTELPGLNHFFQKSKTGHPSEYAGNAETFSPVALAAMSDWIKAEVR</sequence>
<dbReference type="PANTHER" id="PTHR43265">
    <property type="entry name" value="ESTERASE ESTD"/>
    <property type="match status" value="1"/>
</dbReference>
<accession>A0ABN7R6Y7</accession>
<evidence type="ECO:0000313" key="3">
    <source>
        <dbReference type="EMBL" id="CAG5068150.1"/>
    </source>
</evidence>
<dbReference type="InterPro" id="IPR022742">
    <property type="entry name" value="Hydrolase_4"/>
</dbReference>
<dbReference type="GO" id="GO:0106435">
    <property type="term" value="F:carboxylesterase activity"/>
    <property type="evidence" value="ECO:0007669"/>
    <property type="project" value="UniProtKB-EC"/>
</dbReference>
<dbReference type="Gene3D" id="3.40.50.1820">
    <property type="entry name" value="alpha/beta hydrolase"/>
    <property type="match status" value="1"/>
</dbReference>
<gene>
    <name evidence="3" type="primary">estD</name>
    <name evidence="3" type="ORF">DYBT9623_00879</name>
</gene>
<organism evidence="3 4">
    <name type="scientific">Dyadobacter linearis</name>
    <dbReference type="NCBI Taxonomy" id="2823330"/>
    <lineage>
        <taxon>Bacteria</taxon>
        <taxon>Pseudomonadati</taxon>
        <taxon>Bacteroidota</taxon>
        <taxon>Cytophagia</taxon>
        <taxon>Cytophagales</taxon>
        <taxon>Spirosomataceae</taxon>
        <taxon>Dyadobacter</taxon>
    </lineage>
</organism>
<dbReference type="InterPro" id="IPR002471">
    <property type="entry name" value="Pept_S9_AS"/>
</dbReference>
<dbReference type="RefSeq" id="WP_215232260.1">
    <property type="nucleotide sequence ID" value="NZ_CAJRAU010000001.1"/>
</dbReference>
<dbReference type="PANTHER" id="PTHR43265:SF1">
    <property type="entry name" value="ESTERASE ESTD"/>
    <property type="match status" value="1"/>
</dbReference>
<dbReference type="EC" id="3.1.1.1" evidence="3"/>
<name>A0ABN7R6Y7_9BACT</name>
<dbReference type="InterPro" id="IPR053145">
    <property type="entry name" value="AB_hydrolase_Est10"/>
</dbReference>
<dbReference type="Proteomes" id="UP000679725">
    <property type="component" value="Unassembled WGS sequence"/>
</dbReference>
<dbReference type="Pfam" id="PF12146">
    <property type="entry name" value="Hydrolase_4"/>
    <property type="match status" value="1"/>
</dbReference>
<dbReference type="SUPFAM" id="SSF53474">
    <property type="entry name" value="alpha/beta-Hydrolases"/>
    <property type="match status" value="1"/>
</dbReference>
<evidence type="ECO:0000313" key="4">
    <source>
        <dbReference type="Proteomes" id="UP000679725"/>
    </source>
</evidence>
<evidence type="ECO:0000256" key="1">
    <source>
        <dbReference type="ARBA" id="ARBA00022801"/>
    </source>
</evidence>
<keyword evidence="1 3" id="KW-0378">Hydrolase</keyword>
<evidence type="ECO:0000259" key="2">
    <source>
        <dbReference type="Pfam" id="PF12146"/>
    </source>
</evidence>
<protein>
    <submittedName>
        <fullName evidence="3">Esterase EstD</fullName>
        <ecNumber evidence="3">3.1.1.1</ecNumber>
    </submittedName>
</protein>
<dbReference type="EMBL" id="CAJRAU010000001">
    <property type="protein sequence ID" value="CAG5068150.1"/>
    <property type="molecule type" value="Genomic_DNA"/>
</dbReference>
<dbReference type="InterPro" id="IPR029058">
    <property type="entry name" value="AB_hydrolase_fold"/>
</dbReference>
<reference evidence="3 4" key="1">
    <citation type="submission" date="2021-04" db="EMBL/GenBank/DDBJ databases">
        <authorList>
            <person name="Rodrigo-Torres L."/>
            <person name="Arahal R. D."/>
            <person name="Lucena T."/>
        </authorList>
    </citation>
    <scope>NUCLEOTIDE SEQUENCE [LARGE SCALE GENOMIC DNA]</scope>
    <source>
        <strain evidence="3 4">CECT 9623</strain>
    </source>
</reference>
<comment type="caution">
    <text evidence="3">The sequence shown here is derived from an EMBL/GenBank/DDBJ whole genome shotgun (WGS) entry which is preliminary data.</text>
</comment>
<keyword evidence="4" id="KW-1185">Reference proteome</keyword>
<dbReference type="PROSITE" id="PS00708">
    <property type="entry name" value="PRO_ENDOPEP_SER"/>
    <property type="match status" value="1"/>
</dbReference>
<proteinExistence type="predicted"/>
<feature type="domain" description="Serine aminopeptidase S33" evidence="2">
    <location>
        <begin position="96"/>
        <end position="188"/>
    </location>
</feature>